<gene>
    <name evidence="2" type="ORF">Q8A70_17745</name>
</gene>
<feature type="compositionally biased region" description="Low complexity" evidence="1">
    <location>
        <begin position="49"/>
        <end position="63"/>
    </location>
</feature>
<dbReference type="RefSeq" id="WP_379957606.1">
    <property type="nucleotide sequence ID" value="NZ_JAUYVI010000005.1"/>
</dbReference>
<dbReference type="EMBL" id="JAUYVI010000005">
    <property type="protein sequence ID" value="MDQ7249536.1"/>
    <property type="molecule type" value="Genomic_DNA"/>
</dbReference>
<evidence type="ECO:0000313" key="3">
    <source>
        <dbReference type="Proteomes" id="UP001230156"/>
    </source>
</evidence>
<organism evidence="2 3">
    <name type="scientific">Dongia sedimenti</name>
    <dbReference type="NCBI Taxonomy" id="3064282"/>
    <lineage>
        <taxon>Bacteria</taxon>
        <taxon>Pseudomonadati</taxon>
        <taxon>Pseudomonadota</taxon>
        <taxon>Alphaproteobacteria</taxon>
        <taxon>Rhodospirillales</taxon>
        <taxon>Dongiaceae</taxon>
        <taxon>Dongia</taxon>
    </lineage>
</organism>
<evidence type="ECO:0000313" key="2">
    <source>
        <dbReference type="EMBL" id="MDQ7249536.1"/>
    </source>
</evidence>
<feature type="region of interest" description="Disordered" evidence="1">
    <location>
        <begin position="49"/>
        <end position="92"/>
    </location>
</feature>
<proteinExistence type="predicted"/>
<dbReference type="Proteomes" id="UP001230156">
    <property type="component" value="Unassembled WGS sequence"/>
</dbReference>
<sequence length="92" mass="8577">MDVAAAGAAAAQISAAQRTQQVSIAALRSNQLQAQSLANVLSNSVASGTSAASAAQPTAPAASGGNGGDTGGGSSNASNAASPRGSLLNILV</sequence>
<accession>A0ABU0YRB7</accession>
<name>A0ABU0YRB7_9PROT</name>
<protein>
    <submittedName>
        <fullName evidence="2">Uncharacterized protein</fullName>
    </submittedName>
</protein>
<evidence type="ECO:0000256" key="1">
    <source>
        <dbReference type="SAM" id="MobiDB-lite"/>
    </source>
</evidence>
<keyword evidence="3" id="KW-1185">Reference proteome</keyword>
<comment type="caution">
    <text evidence="2">The sequence shown here is derived from an EMBL/GenBank/DDBJ whole genome shotgun (WGS) entry which is preliminary data.</text>
</comment>
<reference evidence="3" key="1">
    <citation type="submission" date="2023-08" db="EMBL/GenBank/DDBJ databases">
        <title>Rhodospirillaceae gen. nov., a novel taxon isolated from the Yangtze River Yuezi River estuary sludge.</title>
        <authorList>
            <person name="Ruan L."/>
        </authorList>
    </citation>
    <scope>NUCLEOTIDE SEQUENCE [LARGE SCALE GENOMIC DNA]</scope>
    <source>
        <strain evidence="3">R-7</strain>
    </source>
</reference>
<feature type="compositionally biased region" description="Gly residues" evidence="1">
    <location>
        <begin position="64"/>
        <end position="74"/>
    </location>
</feature>